<dbReference type="EMBL" id="BAABBE010000006">
    <property type="protein sequence ID" value="GAA3638432.1"/>
    <property type="molecule type" value="Genomic_DNA"/>
</dbReference>
<dbReference type="RefSeq" id="WP_346129960.1">
    <property type="nucleotide sequence ID" value="NZ_BAABBE010000006.1"/>
</dbReference>
<reference evidence="4" key="1">
    <citation type="journal article" date="2019" name="Int. J. Syst. Evol. Microbiol.">
        <title>The Global Catalogue of Microorganisms (GCM) 10K type strain sequencing project: providing services to taxonomists for standard genome sequencing and annotation.</title>
        <authorList>
            <consortium name="The Broad Institute Genomics Platform"/>
            <consortium name="The Broad Institute Genome Sequencing Center for Infectious Disease"/>
            <person name="Wu L."/>
            <person name="Ma J."/>
        </authorList>
    </citation>
    <scope>NUCLEOTIDE SEQUENCE [LARGE SCALE GENOMIC DNA]</scope>
    <source>
        <strain evidence="4">JCM 17494</strain>
    </source>
</reference>
<sequence length="57" mass="5959">MLALTMAITAAMSVLVPGTAFAAPDWEINEAVKGTPPSNAGPSGSPRTYDREHPFQS</sequence>
<keyword evidence="4" id="KW-1185">Reference proteome</keyword>
<proteinExistence type="predicted"/>
<dbReference type="Proteomes" id="UP001500711">
    <property type="component" value="Unassembled WGS sequence"/>
</dbReference>
<evidence type="ECO:0000313" key="3">
    <source>
        <dbReference type="EMBL" id="GAA3638432.1"/>
    </source>
</evidence>
<feature type="chain" id="PRO_5046377266" evidence="2">
    <location>
        <begin position="23"/>
        <end position="57"/>
    </location>
</feature>
<evidence type="ECO:0000256" key="2">
    <source>
        <dbReference type="SAM" id="SignalP"/>
    </source>
</evidence>
<name>A0ABP7AQP1_9PSEU</name>
<feature type="region of interest" description="Disordered" evidence="1">
    <location>
        <begin position="31"/>
        <end position="57"/>
    </location>
</feature>
<protein>
    <submittedName>
        <fullName evidence="3">Uncharacterized protein</fullName>
    </submittedName>
</protein>
<keyword evidence="2" id="KW-0732">Signal</keyword>
<feature type="compositionally biased region" description="Basic and acidic residues" evidence="1">
    <location>
        <begin position="48"/>
        <end position="57"/>
    </location>
</feature>
<feature type="signal peptide" evidence="2">
    <location>
        <begin position="1"/>
        <end position="22"/>
    </location>
</feature>
<evidence type="ECO:0000313" key="4">
    <source>
        <dbReference type="Proteomes" id="UP001500711"/>
    </source>
</evidence>
<organism evidence="3 4">
    <name type="scientific">Lentzea roselyniae</name>
    <dbReference type="NCBI Taxonomy" id="531940"/>
    <lineage>
        <taxon>Bacteria</taxon>
        <taxon>Bacillati</taxon>
        <taxon>Actinomycetota</taxon>
        <taxon>Actinomycetes</taxon>
        <taxon>Pseudonocardiales</taxon>
        <taxon>Pseudonocardiaceae</taxon>
        <taxon>Lentzea</taxon>
    </lineage>
</organism>
<feature type="compositionally biased region" description="Polar residues" evidence="1">
    <location>
        <begin position="36"/>
        <end position="46"/>
    </location>
</feature>
<accession>A0ABP7AQP1</accession>
<evidence type="ECO:0000256" key="1">
    <source>
        <dbReference type="SAM" id="MobiDB-lite"/>
    </source>
</evidence>
<comment type="caution">
    <text evidence="3">The sequence shown here is derived from an EMBL/GenBank/DDBJ whole genome shotgun (WGS) entry which is preliminary data.</text>
</comment>
<gene>
    <name evidence="3" type="ORF">GCM10022267_26170</name>
</gene>